<evidence type="ECO:0000313" key="4">
    <source>
        <dbReference type="Proteomes" id="UP000073434"/>
    </source>
</evidence>
<dbReference type="RefSeq" id="WP_228475452.1">
    <property type="nucleotide sequence ID" value="NZ_CEEW01000047.1"/>
</dbReference>
<reference evidence="3 4" key="1">
    <citation type="submission" date="2016-02" db="EMBL/GenBank/DDBJ databases">
        <authorList>
            <consortium name="Pathogen Informatics"/>
        </authorList>
    </citation>
    <scope>NUCLEOTIDE SEQUENCE [LARGE SCALE GENOMIC DNA]</scope>
    <source>
        <strain evidence="3 4">LSS23</strain>
    </source>
</reference>
<gene>
    <name evidence="3" type="ORF">ERS132385_02285</name>
</gene>
<evidence type="ECO:0000313" key="3">
    <source>
        <dbReference type="EMBL" id="CYV05651.1"/>
    </source>
</evidence>
<protein>
    <submittedName>
        <fullName evidence="3">Plasmid recombination enzyme</fullName>
    </submittedName>
</protein>
<evidence type="ECO:0000256" key="2">
    <source>
        <dbReference type="SAM" id="Coils"/>
    </source>
</evidence>
<dbReference type="Proteomes" id="UP000073434">
    <property type="component" value="Unassembled WGS sequence"/>
</dbReference>
<dbReference type="GO" id="GO:0003677">
    <property type="term" value="F:DNA binding"/>
    <property type="evidence" value="ECO:0007669"/>
    <property type="project" value="InterPro"/>
</dbReference>
<keyword evidence="2" id="KW-0175">Coiled coil</keyword>
<dbReference type="AlphaFoldDB" id="A0A0Z8GVF3"/>
<dbReference type="InterPro" id="IPR001668">
    <property type="entry name" value="Mob_Pre"/>
</dbReference>
<proteinExistence type="inferred from homology"/>
<sequence>MPSLTISFKTNPRMTNIRHNNRDLTEKEWKSPEHSHILRNKSHQNIVVKQLDIRELYEKEFGPALKEYNEKQKRKDREIKDYYKHVGKLDTLDQQREFIIGIGSKADWDELPEGYKLNIGSYLAKYAQDFEKRHPHFRVYNAVVHLDEKGAPHLHLNVVPVATGYKNGLSKQPSFSKALKQEGFTEKGKFQLMAFRNNEIKVLEGLLKEMAVERKQVGTNNIKDMREYKEMMAKLEAEKEKKLNEIKAEITSEVSNVEKELAKKKEKINTLEKEIGRKTQSIEQYDNIIHSKQESVNKLDEMFEAKADKLELLLAQEEAINAINEQLLKDIGIKEDKNYLFTKDFKVEERGLIGKKEKFAVVPIKIFEKMLYQVNSKPLKQILDDFIDKVFNNSIVKGLKQKISQLTGELKRAREQLQHERSVRIAEQKEAKKRMDSLLKEVQPARNLYDDFQNYLTENDKKKVFERIEKHKKLHREQISKNRNTNDYER</sequence>
<name>A0A0Z8GVF3_STRSU</name>
<dbReference type="Pfam" id="PF01076">
    <property type="entry name" value="Mob_Pre"/>
    <property type="match status" value="1"/>
</dbReference>
<accession>A0A0Z8GVF3</accession>
<comment type="similarity">
    <text evidence="1">Belongs to the plasmid mobilization pre family.</text>
</comment>
<evidence type="ECO:0000256" key="1">
    <source>
        <dbReference type="ARBA" id="ARBA00010657"/>
    </source>
</evidence>
<feature type="coiled-coil region" evidence="2">
    <location>
        <begin position="396"/>
        <end position="423"/>
    </location>
</feature>
<organism evidence="3 4">
    <name type="scientific">Streptococcus suis</name>
    <dbReference type="NCBI Taxonomy" id="1307"/>
    <lineage>
        <taxon>Bacteria</taxon>
        <taxon>Bacillati</taxon>
        <taxon>Bacillota</taxon>
        <taxon>Bacilli</taxon>
        <taxon>Lactobacillales</taxon>
        <taxon>Streptococcaceae</taxon>
        <taxon>Streptococcus</taxon>
    </lineage>
</organism>
<dbReference type="EMBL" id="FIFW01000044">
    <property type="protein sequence ID" value="CYV05651.1"/>
    <property type="molecule type" value="Genomic_DNA"/>
</dbReference>
<feature type="coiled-coil region" evidence="2">
    <location>
        <begin position="225"/>
        <end position="281"/>
    </location>
</feature>
<dbReference type="CDD" id="cd17242">
    <property type="entry name" value="MobM_relaxase"/>
    <property type="match status" value="1"/>
</dbReference>
<dbReference type="GO" id="GO:0006310">
    <property type="term" value="P:DNA recombination"/>
    <property type="evidence" value="ECO:0007669"/>
    <property type="project" value="InterPro"/>
</dbReference>
<dbReference type="Gene3D" id="3.30.930.30">
    <property type="match status" value="1"/>
</dbReference>